<dbReference type="KEGG" id="alt:ambt_04690"/>
<dbReference type="AlphaFoldDB" id="F5ZB53"/>
<feature type="transmembrane region" description="Helical" evidence="1">
    <location>
        <begin position="68"/>
        <end position="91"/>
    </location>
</feature>
<feature type="transmembrane region" description="Helical" evidence="1">
    <location>
        <begin position="145"/>
        <end position="166"/>
    </location>
</feature>
<keyword evidence="1" id="KW-0812">Transmembrane</keyword>
<evidence type="ECO:0008006" key="4">
    <source>
        <dbReference type="Google" id="ProtNLM"/>
    </source>
</evidence>
<keyword evidence="1" id="KW-1133">Transmembrane helix</keyword>
<dbReference type="eggNOG" id="ENOG502Z8TR">
    <property type="taxonomic scope" value="Bacteria"/>
</dbReference>
<accession>F5ZB53</accession>
<dbReference type="OrthoDB" id="6383392at2"/>
<evidence type="ECO:0000313" key="3">
    <source>
        <dbReference type="Proteomes" id="UP000000683"/>
    </source>
</evidence>
<dbReference type="EMBL" id="CP002339">
    <property type="protein sequence ID" value="AEF02488.1"/>
    <property type="molecule type" value="Genomic_DNA"/>
</dbReference>
<name>F5ZB53_ALTNA</name>
<feature type="transmembrane region" description="Helical" evidence="1">
    <location>
        <begin position="111"/>
        <end position="133"/>
    </location>
</feature>
<organism evidence="2 3">
    <name type="scientific">Alteromonas naphthalenivorans</name>
    <dbReference type="NCBI Taxonomy" id="715451"/>
    <lineage>
        <taxon>Bacteria</taxon>
        <taxon>Pseudomonadati</taxon>
        <taxon>Pseudomonadota</taxon>
        <taxon>Gammaproteobacteria</taxon>
        <taxon>Alteromonadales</taxon>
        <taxon>Alteromonadaceae</taxon>
        <taxon>Alteromonas/Salinimonas group</taxon>
        <taxon>Alteromonas</taxon>
    </lineage>
</organism>
<keyword evidence="1" id="KW-0472">Membrane</keyword>
<evidence type="ECO:0000256" key="1">
    <source>
        <dbReference type="SAM" id="Phobius"/>
    </source>
</evidence>
<keyword evidence="3" id="KW-1185">Reference proteome</keyword>
<feature type="transmembrane region" description="Helical" evidence="1">
    <location>
        <begin position="172"/>
        <end position="193"/>
    </location>
</feature>
<dbReference type="HOGENOM" id="CLU_1370358_0_0_6"/>
<reference evidence="2 3" key="1">
    <citation type="journal article" date="2011" name="J. Bacteriol.">
        <title>Complete genome sequence of the polycyclic aromatic hydrocarbon-degrading bacterium Alteromonas sp. strain SN2.</title>
        <authorList>
            <person name="Jin H.M."/>
            <person name="Jeong H."/>
            <person name="Moon E.J."/>
            <person name="Math R.K."/>
            <person name="Lee K."/>
            <person name="Kim H.J."/>
            <person name="Jeon C.O."/>
            <person name="Oh T.K."/>
            <person name="Kim J.F."/>
        </authorList>
    </citation>
    <scope>NUCLEOTIDE SEQUENCE [LARGE SCALE GENOMIC DNA]</scope>
    <source>
        <strain evidence="3">JCM 17741 / KACC 18427 / KCTC 11700BP / SN2</strain>
    </source>
</reference>
<sequence length="199" mass="21071">MNFTNKHTVRATSYLLFLLAATQALYTLLRMAGIDFPRQLFWGTESILFTFLMAFAGAAMVRAKHYHVGWSAIAFSAALNLVQVSVGLTMFTPFREAAGQNESLGPLAGAVVALSFMIYYAAKLLLGFAALIFGIAKMKDGAKPLGGLTALVGVVAILANGILIVFGRNAFLPSAVAGGFGVLATLLLAFCLIRVASED</sequence>
<protein>
    <recommendedName>
        <fullName evidence="4">Thiamine biosynthesis protein ThiC</fullName>
    </recommendedName>
</protein>
<dbReference type="RefSeq" id="WP_013783429.1">
    <property type="nucleotide sequence ID" value="NC_015554.1"/>
</dbReference>
<dbReference type="Proteomes" id="UP000000683">
    <property type="component" value="Chromosome"/>
</dbReference>
<gene>
    <name evidence="2" type="ordered locus">ambt_04690</name>
</gene>
<feature type="transmembrane region" description="Helical" evidence="1">
    <location>
        <begin position="40"/>
        <end position="61"/>
    </location>
</feature>
<proteinExistence type="predicted"/>
<evidence type="ECO:0000313" key="2">
    <source>
        <dbReference type="EMBL" id="AEF02488.1"/>
    </source>
</evidence>